<dbReference type="Pfam" id="PF06305">
    <property type="entry name" value="LapA_dom"/>
    <property type="match status" value="1"/>
</dbReference>
<keyword evidence="3 6" id="KW-1133">Transmembrane helix</keyword>
<keyword evidence="4 6" id="KW-0472">Membrane</keyword>
<accession>A0A0S7WLX0</accession>
<evidence type="ECO:0000256" key="4">
    <source>
        <dbReference type="ARBA" id="ARBA00023136"/>
    </source>
</evidence>
<feature type="domain" description="Lipopolysaccharide assembly protein A" evidence="7">
    <location>
        <begin position="30"/>
        <end position="87"/>
    </location>
</feature>
<evidence type="ECO:0000256" key="6">
    <source>
        <dbReference type="SAM" id="Phobius"/>
    </source>
</evidence>
<sequence>MTFVYLLIICIFVLLALLFGLQNASQYVGEVNFLYWRATNIPLILVLFQALAVGVVFTLILAAVFEIKLRRRIRRQSKQIRELTEELSALRSLPLQESEREE</sequence>
<evidence type="ECO:0000259" key="7">
    <source>
        <dbReference type="Pfam" id="PF06305"/>
    </source>
</evidence>
<dbReference type="GO" id="GO:0005886">
    <property type="term" value="C:plasma membrane"/>
    <property type="evidence" value="ECO:0007669"/>
    <property type="project" value="InterPro"/>
</dbReference>
<evidence type="ECO:0000313" key="9">
    <source>
        <dbReference type="Proteomes" id="UP000051124"/>
    </source>
</evidence>
<feature type="coiled-coil region" evidence="5">
    <location>
        <begin position="66"/>
        <end position="93"/>
    </location>
</feature>
<gene>
    <name evidence="8" type="ORF">AMJ40_01435</name>
</gene>
<name>A0A0S7WLX0_UNCT6</name>
<organism evidence="8 9">
    <name type="scientific">candidate division TA06 bacterium DG_26</name>
    <dbReference type="NCBI Taxonomy" id="1703771"/>
    <lineage>
        <taxon>Bacteria</taxon>
        <taxon>Bacteria division TA06</taxon>
    </lineage>
</organism>
<dbReference type="PANTHER" id="PTHR41335:SF1">
    <property type="entry name" value="MEMBRANE PROTEIN"/>
    <property type="match status" value="1"/>
</dbReference>
<evidence type="ECO:0000256" key="2">
    <source>
        <dbReference type="ARBA" id="ARBA00022692"/>
    </source>
</evidence>
<proteinExistence type="predicted"/>
<dbReference type="EMBL" id="LIZT01000010">
    <property type="protein sequence ID" value="KPJ50889.1"/>
    <property type="molecule type" value="Genomic_DNA"/>
</dbReference>
<keyword evidence="2 6" id="KW-0812">Transmembrane</keyword>
<dbReference type="AlphaFoldDB" id="A0A0S7WLX0"/>
<dbReference type="InterPro" id="IPR010445">
    <property type="entry name" value="LapA_dom"/>
</dbReference>
<evidence type="ECO:0000256" key="3">
    <source>
        <dbReference type="ARBA" id="ARBA00022989"/>
    </source>
</evidence>
<keyword evidence="5" id="KW-0175">Coiled coil</keyword>
<evidence type="ECO:0000256" key="1">
    <source>
        <dbReference type="ARBA" id="ARBA00022475"/>
    </source>
</evidence>
<reference evidence="8 9" key="1">
    <citation type="journal article" date="2015" name="Microbiome">
        <title>Genomic resolution of linkages in carbon, nitrogen, and sulfur cycling among widespread estuary sediment bacteria.</title>
        <authorList>
            <person name="Baker B.J."/>
            <person name="Lazar C.S."/>
            <person name="Teske A.P."/>
            <person name="Dick G.J."/>
        </authorList>
    </citation>
    <scope>NUCLEOTIDE SEQUENCE [LARGE SCALE GENOMIC DNA]</scope>
    <source>
        <strain evidence="8">DG_26</strain>
    </source>
</reference>
<evidence type="ECO:0000313" key="8">
    <source>
        <dbReference type="EMBL" id="KPJ50889.1"/>
    </source>
</evidence>
<protein>
    <recommendedName>
        <fullName evidence="7">Lipopolysaccharide assembly protein A domain-containing protein</fullName>
    </recommendedName>
</protein>
<dbReference type="PANTHER" id="PTHR41335">
    <property type="entry name" value="MEMBRANE PROTEIN-RELATED"/>
    <property type="match status" value="1"/>
</dbReference>
<comment type="caution">
    <text evidence="8">The sequence shown here is derived from an EMBL/GenBank/DDBJ whole genome shotgun (WGS) entry which is preliminary data.</text>
</comment>
<evidence type="ECO:0000256" key="5">
    <source>
        <dbReference type="SAM" id="Coils"/>
    </source>
</evidence>
<keyword evidence="1" id="KW-1003">Cell membrane</keyword>
<feature type="transmembrane region" description="Helical" evidence="6">
    <location>
        <begin position="40"/>
        <end position="65"/>
    </location>
</feature>
<dbReference type="Proteomes" id="UP000051124">
    <property type="component" value="Unassembled WGS sequence"/>
</dbReference>